<keyword evidence="2" id="KW-0479">Metal-binding</keyword>
<keyword evidence="3 8" id="KW-0863">Zinc-finger</keyword>
<keyword evidence="7" id="KW-0539">Nucleus</keyword>
<dbReference type="PRINTS" id="PR00619">
    <property type="entry name" value="GATAZNFINGER"/>
</dbReference>
<evidence type="ECO:0000256" key="7">
    <source>
        <dbReference type="ARBA" id="ARBA00023242"/>
    </source>
</evidence>
<dbReference type="GO" id="GO:0045165">
    <property type="term" value="P:cell fate commitment"/>
    <property type="evidence" value="ECO:0007669"/>
    <property type="project" value="TreeGrafter"/>
</dbReference>
<dbReference type="GO" id="GO:0000122">
    <property type="term" value="P:negative regulation of transcription by RNA polymerase II"/>
    <property type="evidence" value="ECO:0007669"/>
    <property type="project" value="TreeGrafter"/>
</dbReference>
<dbReference type="Gene3D" id="3.30.50.10">
    <property type="entry name" value="Erythroid Transcription Factor GATA-1, subunit A"/>
    <property type="match status" value="1"/>
</dbReference>
<evidence type="ECO:0000256" key="4">
    <source>
        <dbReference type="ARBA" id="ARBA00022833"/>
    </source>
</evidence>
<evidence type="ECO:0000256" key="9">
    <source>
        <dbReference type="SAM" id="MobiDB-lite"/>
    </source>
</evidence>
<comment type="caution">
    <text evidence="11">The sequence shown here is derived from an EMBL/GenBank/DDBJ whole genome shotgun (WGS) entry which is preliminary data.</text>
</comment>
<dbReference type="SMART" id="SM00401">
    <property type="entry name" value="ZnF_GATA"/>
    <property type="match status" value="1"/>
</dbReference>
<feature type="non-terminal residue" evidence="11">
    <location>
        <position position="1"/>
    </location>
</feature>
<dbReference type="AlphaFoldDB" id="A0AAV5U8S8"/>
<evidence type="ECO:0000256" key="1">
    <source>
        <dbReference type="ARBA" id="ARBA00004123"/>
    </source>
</evidence>
<dbReference type="GO" id="GO:0045944">
    <property type="term" value="P:positive regulation of transcription by RNA polymerase II"/>
    <property type="evidence" value="ECO:0007669"/>
    <property type="project" value="TreeGrafter"/>
</dbReference>
<accession>A0AAV5U8S8</accession>
<evidence type="ECO:0000256" key="5">
    <source>
        <dbReference type="ARBA" id="ARBA00023015"/>
    </source>
</evidence>
<dbReference type="PANTHER" id="PTHR10071:SF337">
    <property type="entry name" value="GATA-BINDING FACTOR A"/>
    <property type="match status" value="1"/>
</dbReference>
<dbReference type="InterPro" id="IPR039355">
    <property type="entry name" value="Transcription_factor_GATA"/>
</dbReference>
<dbReference type="Proteomes" id="UP001432027">
    <property type="component" value="Unassembled WGS sequence"/>
</dbReference>
<proteinExistence type="predicted"/>
<reference evidence="11" key="1">
    <citation type="submission" date="2023-10" db="EMBL/GenBank/DDBJ databases">
        <title>Genome assembly of Pristionchus species.</title>
        <authorList>
            <person name="Yoshida K."/>
            <person name="Sommer R.J."/>
        </authorList>
    </citation>
    <scope>NUCLEOTIDE SEQUENCE</scope>
    <source>
        <strain evidence="11">RS0144</strain>
    </source>
</reference>
<feature type="region of interest" description="Disordered" evidence="9">
    <location>
        <begin position="54"/>
        <end position="83"/>
    </location>
</feature>
<organism evidence="11 12">
    <name type="scientific">Pristionchus entomophagus</name>
    <dbReference type="NCBI Taxonomy" id="358040"/>
    <lineage>
        <taxon>Eukaryota</taxon>
        <taxon>Metazoa</taxon>
        <taxon>Ecdysozoa</taxon>
        <taxon>Nematoda</taxon>
        <taxon>Chromadorea</taxon>
        <taxon>Rhabditida</taxon>
        <taxon>Rhabditina</taxon>
        <taxon>Diplogasteromorpha</taxon>
        <taxon>Diplogasteroidea</taxon>
        <taxon>Neodiplogasteridae</taxon>
        <taxon>Pristionchus</taxon>
    </lineage>
</organism>
<feature type="non-terminal residue" evidence="11">
    <location>
        <position position="112"/>
    </location>
</feature>
<keyword evidence="6" id="KW-0804">Transcription</keyword>
<protein>
    <recommendedName>
        <fullName evidence="10">GATA-type domain-containing protein</fullName>
    </recommendedName>
</protein>
<dbReference type="InterPro" id="IPR013088">
    <property type="entry name" value="Znf_NHR/GATA"/>
</dbReference>
<dbReference type="PANTHER" id="PTHR10071">
    <property type="entry name" value="TRANSCRIPTION FACTOR GATA FAMILY MEMBER"/>
    <property type="match status" value="1"/>
</dbReference>
<keyword evidence="12" id="KW-1185">Reference proteome</keyword>
<evidence type="ECO:0000256" key="6">
    <source>
        <dbReference type="ARBA" id="ARBA00023163"/>
    </source>
</evidence>
<evidence type="ECO:0000313" key="12">
    <source>
        <dbReference type="Proteomes" id="UP001432027"/>
    </source>
</evidence>
<evidence type="ECO:0000256" key="3">
    <source>
        <dbReference type="ARBA" id="ARBA00022771"/>
    </source>
</evidence>
<evidence type="ECO:0000256" key="8">
    <source>
        <dbReference type="PROSITE-ProRule" id="PRU00094"/>
    </source>
</evidence>
<dbReference type="GO" id="GO:0000981">
    <property type="term" value="F:DNA-binding transcription factor activity, RNA polymerase II-specific"/>
    <property type="evidence" value="ECO:0007669"/>
    <property type="project" value="TreeGrafter"/>
</dbReference>
<dbReference type="Pfam" id="PF00320">
    <property type="entry name" value="GATA"/>
    <property type="match status" value="1"/>
</dbReference>
<dbReference type="PROSITE" id="PS00344">
    <property type="entry name" value="GATA_ZN_FINGER_1"/>
    <property type="match status" value="1"/>
</dbReference>
<evidence type="ECO:0000313" key="11">
    <source>
        <dbReference type="EMBL" id="GMT03063.1"/>
    </source>
</evidence>
<comment type="subcellular location">
    <subcellularLocation>
        <location evidence="1">Nucleus</location>
    </subcellularLocation>
</comment>
<name>A0AAV5U8S8_9BILA</name>
<evidence type="ECO:0000259" key="10">
    <source>
        <dbReference type="PROSITE" id="PS50114"/>
    </source>
</evidence>
<dbReference type="GO" id="GO:0005634">
    <property type="term" value="C:nucleus"/>
    <property type="evidence" value="ECO:0007669"/>
    <property type="project" value="UniProtKB-SubCell"/>
</dbReference>
<dbReference type="GO" id="GO:0000978">
    <property type="term" value="F:RNA polymerase II cis-regulatory region sequence-specific DNA binding"/>
    <property type="evidence" value="ECO:0007669"/>
    <property type="project" value="TreeGrafter"/>
</dbReference>
<feature type="domain" description="GATA-type" evidence="10">
    <location>
        <begin position="76"/>
        <end position="112"/>
    </location>
</feature>
<dbReference type="InterPro" id="IPR000679">
    <property type="entry name" value="Znf_GATA"/>
</dbReference>
<dbReference type="GO" id="GO:0008270">
    <property type="term" value="F:zinc ion binding"/>
    <property type="evidence" value="ECO:0007669"/>
    <property type="project" value="UniProtKB-KW"/>
</dbReference>
<sequence>PLSLYESVSIHHFFSEEQQPNYVQQQPILDPDYQFQPLLQQPDELLGYGMQHDQGVQHSHVHSQNVTKKSKHKPKSHENSLCANCGTSQTTLWRRNDKGQTECNSCNLFERK</sequence>
<evidence type="ECO:0000256" key="2">
    <source>
        <dbReference type="ARBA" id="ARBA00022723"/>
    </source>
</evidence>
<gene>
    <name evidence="11" type="ORF">PENTCL1PPCAC_25237</name>
</gene>
<dbReference type="CDD" id="cd00202">
    <property type="entry name" value="ZnF_GATA"/>
    <property type="match status" value="1"/>
</dbReference>
<dbReference type="EMBL" id="BTSX01000006">
    <property type="protein sequence ID" value="GMT03063.1"/>
    <property type="molecule type" value="Genomic_DNA"/>
</dbReference>
<dbReference type="SUPFAM" id="SSF57716">
    <property type="entry name" value="Glucocorticoid receptor-like (DNA-binding domain)"/>
    <property type="match status" value="1"/>
</dbReference>
<keyword evidence="4" id="KW-0862">Zinc</keyword>
<dbReference type="PROSITE" id="PS50114">
    <property type="entry name" value="GATA_ZN_FINGER_2"/>
    <property type="match status" value="1"/>
</dbReference>
<feature type="compositionally biased region" description="Polar residues" evidence="9">
    <location>
        <begin position="54"/>
        <end position="67"/>
    </location>
</feature>
<keyword evidence="5" id="KW-0805">Transcription regulation</keyword>